<evidence type="ECO:0000256" key="2">
    <source>
        <dbReference type="SAM" id="SignalP"/>
    </source>
</evidence>
<dbReference type="InterPro" id="IPR013517">
    <property type="entry name" value="FG-GAP"/>
</dbReference>
<dbReference type="SUPFAM" id="SSF69318">
    <property type="entry name" value="Integrin alpha N-terminal domain"/>
    <property type="match status" value="3"/>
</dbReference>
<dbReference type="Pfam" id="PF13517">
    <property type="entry name" value="FG-GAP_3"/>
    <property type="match status" value="5"/>
</dbReference>
<accession>A0A840VH45</accession>
<name>A0A840VH45_9BACT</name>
<organism evidence="3 4">
    <name type="scientific">Haloferula luteola</name>
    <dbReference type="NCBI Taxonomy" id="595692"/>
    <lineage>
        <taxon>Bacteria</taxon>
        <taxon>Pseudomonadati</taxon>
        <taxon>Verrucomicrobiota</taxon>
        <taxon>Verrucomicrobiia</taxon>
        <taxon>Verrucomicrobiales</taxon>
        <taxon>Verrucomicrobiaceae</taxon>
        <taxon>Haloferula</taxon>
    </lineage>
</organism>
<dbReference type="PANTHER" id="PTHR46580">
    <property type="entry name" value="SENSOR KINASE-RELATED"/>
    <property type="match status" value="1"/>
</dbReference>
<feature type="chain" id="PRO_5032721133" description="FG-GAP repeat protein" evidence="2">
    <location>
        <begin position="20"/>
        <end position="851"/>
    </location>
</feature>
<dbReference type="AlphaFoldDB" id="A0A840VH45"/>
<keyword evidence="4" id="KW-1185">Reference proteome</keyword>
<sequence>MNPSILTPCLLLSSPLVHADLQITWEQPIKGTSAFANALGDIDDDGDIDACMAQFTSEGHVLVNDGTGNFHLSPTAATLPSAGDIALGDLDGDGDLDLFFARHFSPCAVWLNDGAGNFTDSGQTIGGFYSRRTLALGDLDHDGDLDAVVPANDSNQPCEVWLNDGHGLFSNSGQILGMQYTQGCALIDVNHDTHLDLALANNGANTLWMNDGTGVFTLAGTSLGSKSSFDIDFADLNGDTHPDAFISNGHSSDNANEVWFNDGAGHFSDSGQSLGGQYSYSTVLTDVDTDGDLDAVVGNTTAEANQVWRNNGSGTFSLLAVTLGTQNAFDVDTADLDGDGDNDFFLTVNGFPSEVWMRIPVSEGGPIADSGQRLGGSEGNCVATFDFDGDGDLDVAVGTIEGTVQLLANDGRGQFTEIGTLPHDNNPINNALGVGDFNGDTFLDLLVINSSASPDRLWLNDGAGHFTAAAQEIGSDSGGAVAVIDLDDDGDLDAVVGNLNYFATPGQNKIYRNHGSGRFSIIDALGTGSTYALTFGDLNGDTHPDFIVGNYDQGTTIWLNSGSNSFTSTGQALGSGETYDLQLGDFDGDLDLDLLQVNGNAPSILWINDGRGSFSASPQVFTGNYGRSAVAYDADGDTDLDIWLAQGSLTEAADTLWINDGHGTFTRADLSIRPQYTRDVVAADFDANGSVDIFAASFLGDHILWSQVDTTTVESYAASFGLSGNDTLPDADPDHDGVPNFEEMAFNMNPSISDFQRVSDIVTATSGVPTLTIEAAGNSHRLVAKSIRRIGSGLFRYEMEYATDLQFQPVTTGVTEVTFPLNAQYERVEFHYLLHVGLPGEFGRFAVRYDP</sequence>
<evidence type="ECO:0000313" key="4">
    <source>
        <dbReference type="Proteomes" id="UP000557717"/>
    </source>
</evidence>
<keyword evidence="1 2" id="KW-0732">Signal</keyword>
<protein>
    <recommendedName>
        <fullName evidence="5">FG-GAP repeat protein</fullName>
    </recommendedName>
</protein>
<proteinExistence type="predicted"/>
<dbReference type="EMBL" id="JACHFD010000021">
    <property type="protein sequence ID" value="MBB5353160.1"/>
    <property type="molecule type" value="Genomic_DNA"/>
</dbReference>
<dbReference type="InterPro" id="IPR028994">
    <property type="entry name" value="Integrin_alpha_N"/>
</dbReference>
<reference evidence="3 4" key="1">
    <citation type="submission" date="2020-08" db="EMBL/GenBank/DDBJ databases">
        <title>Genomic Encyclopedia of Type Strains, Phase IV (KMG-IV): sequencing the most valuable type-strain genomes for metagenomic binning, comparative biology and taxonomic classification.</title>
        <authorList>
            <person name="Goeker M."/>
        </authorList>
    </citation>
    <scope>NUCLEOTIDE SEQUENCE [LARGE SCALE GENOMIC DNA]</scope>
    <source>
        <strain evidence="3 4">YC6886</strain>
    </source>
</reference>
<evidence type="ECO:0008006" key="5">
    <source>
        <dbReference type="Google" id="ProtNLM"/>
    </source>
</evidence>
<feature type="signal peptide" evidence="2">
    <location>
        <begin position="1"/>
        <end position="19"/>
    </location>
</feature>
<evidence type="ECO:0000313" key="3">
    <source>
        <dbReference type="EMBL" id="MBB5353160.1"/>
    </source>
</evidence>
<dbReference type="Proteomes" id="UP000557717">
    <property type="component" value="Unassembled WGS sequence"/>
</dbReference>
<evidence type="ECO:0000256" key="1">
    <source>
        <dbReference type="ARBA" id="ARBA00022729"/>
    </source>
</evidence>
<dbReference type="Gene3D" id="2.130.10.130">
    <property type="entry name" value="Integrin alpha, N-terminal"/>
    <property type="match status" value="3"/>
</dbReference>
<comment type="caution">
    <text evidence="3">The sequence shown here is derived from an EMBL/GenBank/DDBJ whole genome shotgun (WGS) entry which is preliminary data.</text>
</comment>
<gene>
    <name evidence="3" type="ORF">HNR46_003414</name>
</gene>